<evidence type="ECO:0000256" key="1">
    <source>
        <dbReference type="ARBA" id="ARBA00004370"/>
    </source>
</evidence>
<dbReference type="GO" id="GO:0046933">
    <property type="term" value="F:proton-transporting ATP synthase activity, rotational mechanism"/>
    <property type="evidence" value="ECO:0007669"/>
    <property type="project" value="UniProtKB-UniRule"/>
</dbReference>
<dbReference type="AlphaFoldDB" id="A0A895XUG3"/>
<evidence type="ECO:0000256" key="4">
    <source>
        <dbReference type="ARBA" id="ARBA00023065"/>
    </source>
</evidence>
<comment type="similarity">
    <text evidence="8">Belongs to the ATPase delta chain family.</text>
</comment>
<dbReference type="PRINTS" id="PR00125">
    <property type="entry name" value="ATPASEDELTA"/>
</dbReference>
<dbReference type="EMBL" id="CP070496">
    <property type="protein sequence ID" value="QSB06166.1"/>
    <property type="molecule type" value="Genomic_DNA"/>
</dbReference>
<evidence type="ECO:0000256" key="5">
    <source>
        <dbReference type="ARBA" id="ARBA00023136"/>
    </source>
</evidence>
<dbReference type="Pfam" id="PF00213">
    <property type="entry name" value="OSCP"/>
    <property type="match status" value="1"/>
</dbReference>
<comment type="subcellular location">
    <subcellularLocation>
        <location evidence="8">Cell membrane</location>
        <topology evidence="8">Peripheral membrane protein</topology>
    </subcellularLocation>
    <subcellularLocation>
        <location evidence="1">Membrane</location>
    </subcellularLocation>
</comment>
<gene>
    <name evidence="8" type="primary">atpH</name>
    <name evidence="9" type="ORF">JQS30_04425</name>
</gene>
<dbReference type="RefSeq" id="WP_213172176.1">
    <property type="nucleotide sequence ID" value="NZ_CP070496.1"/>
</dbReference>
<dbReference type="InterPro" id="IPR020781">
    <property type="entry name" value="ATPase_OSCP/d_CS"/>
</dbReference>
<organism evidence="9 10">
    <name type="scientific">Natronoglycomyces albus</name>
    <dbReference type="NCBI Taxonomy" id="2811108"/>
    <lineage>
        <taxon>Bacteria</taxon>
        <taxon>Bacillati</taxon>
        <taxon>Actinomycetota</taxon>
        <taxon>Actinomycetes</taxon>
        <taxon>Glycomycetales</taxon>
        <taxon>Glycomycetaceae</taxon>
        <taxon>Natronoglycomyces</taxon>
    </lineage>
</organism>
<reference evidence="9" key="1">
    <citation type="submission" date="2021-02" db="EMBL/GenBank/DDBJ databases">
        <title>Natronoglycomyces albus gen. nov., sp. nov, a haloalkaliphilic actinobacterium from a soda solonchak soil.</title>
        <authorList>
            <person name="Sorokin D.Y."/>
            <person name="Khijniak T.V."/>
            <person name="Zakharycheva A.P."/>
            <person name="Boueva O.V."/>
            <person name="Ariskina E.V."/>
            <person name="Hahnke R.L."/>
            <person name="Bunk B."/>
            <person name="Sproer C."/>
            <person name="Schumann P."/>
            <person name="Evtushenko L.I."/>
            <person name="Kublanov I.V."/>
        </authorList>
    </citation>
    <scope>NUCLEOTIDE SEQUENCE</scope>
    <source>
        <strain evidence="9">DSM 106290</strain>
    </source>
</reference>
<name>A0A895XUG3_9ACTN</name>
<dbReference type="PROSITE" id="PS00389">
    <property type="entry name" value="ATPASE_DELTA"/>
    <property type="match status" value="1"/>
</dbReference>
<evidence type="ECO:0000256" key="8">
    <source>
        <dbReference type="HAMAP-Rule" id="MF_01416"/>
    </source>
</evidence>
<evidence type="ECO:0000256" key="3">
    <source>
        <dbReference type="ARBA" id="ARBA00022781"/>
    </source>
</evidence>
<keyword evidence="2 8" id="KW-0813">Transport</keyword>
<dbReference type="PANTHER" id="PTHR11910">
    <property type="entry name" value="ATP SYNTHASE DELTA CHAIN"/>
    <property type="match status" value="1"/>
</dbReference>
<dbReference type="HAMAP" id="MF_01416">
    <property type="entry name" value="ATP_synth_delta_bact"/>
    <property type="match status" value="1"/>
</dbReference>
<evidence type="ECO:0000313" key="9">
    <source>
        <dbReference type="EMBL" id="QSB06166.1"/>
    </source>
</evidence>
<dbReference type="GO" id="GO:0045259">
    <property type="term" value="C:proton-transporting ATP synthase complex"/>
    <property type="evidence" value="ECO:0007669"/>
    <property type="project" value="UniProtKB-KW"/>
</dbReference>
<dbReference type="Proteomes" id="UP000662939">
    <property type="component" value="Chromosome"/>
</dbReference>
<keyword evidence="4 8" id="KW-0406">Ion transport</keyword>
<keyword evidence="5 8" id="KW-0472">Membrane</keyword>
<evidence type="ECO:0000313" key="10">
    <source>
        <dbReference type="Proteomes" id="UP000662939"/>
    </source>
</evidence>
<accession>A0A895XUG3</accession>
<dbReference type="KEGG" id="nav:JQS30_04425"/>
<dbReference type="GO" id="GO:0005886">
    <property type="term" value="C:plasma membrane"/>
    <property type="evidence" value="ECO:0007669"/>
    <property type="project" value="UniProtKB-SubCell"/>
</dbReference>
<protein>
    <recommendedName>
        <fullName evidence="8">ATP synthase subunit delta</fullName>
    </recommendedName>
    <alternativeName>
        <fullName evidence="8">ATP synthase F(1) sector subunit delta</fullName>
    </alternativeName>
    <alternativeName>
        <fullName evidence="8">F-type ATPase subunit delta</fullName>
        <shortName evidence="8">F-ATPase subunit delta</shortName>
    </alternativeName>
</protein>
<keyword evidence="7 8" id="KW-0066">ATP synthesis</keyword>
<comment type="function">
    <text evidence="8">This protein is part of the stalk that links CF(0) to CF(1). It either transmits conformational changes from CF(0) to CF(1) or is implicated in proton conduction.</text>
</comment>
<proteinExistence type="inferred from homology"/>
<keyword evidence="6 8" id="KW-0139">CF(1)</keyword>
<evidence type="ECO:0000256" key="6">
    <source>
        <dbReference type="ARBA" id="ARBA00023196"/>
    </source>
</evidence>
<dbReference type="NCBIfam" id="NF009967">
    <property type="entry name" value="PRK13430.1"/>
    <property type="match status" value="1"/>
</dbReference>
<keyword evidence="3 8" id="KW-0375">Hydrogen ion transport</keyword>
<comment type="function">
    <text evidence="8">F(1)F(0) ATP synthase produces ATP from ADP in the presence of a proton or sodium gradient. F-type ATPases consist of two structural domains, F(1) containing the extramembraneous catalytic core and F(0) containing the membrane proton channel, linked together by a central stalk and a peripheral stalk. During catalysis, ATP synthesis in the catalytic domain of F(1) is coupled via a rotary mechanism of the central stalk subunits to proton translocation.</text>
</comment>
<keyword evidence="10" id="KW-1185">Reference proteome</keyword>
<dbReference type="InterPro" id="IPR000711">
    <property type="entry name" value="ATPase_OSCP/dsu"/>
</dbReference>
<evidence type="ECO:0000256" key="7">
    <source>
        <dbReference type="ARBA" id="ARBA00023310"/>
    </source>
</evidence>
<evidence type="ECO:0000256" key="2">
    <source>
        <dbReference type="ARBA" id="ARBA00022448"/>
    </source>
</evidence>
<keyword evidence="8" id="KW-1003">Cell membrane</keyword>
<sequence>MSLTGRESIEAGQVALEEFSRTADAAQIAECADELLAVTRFLADQPRLRRALSDPARDASDRQGLARTLIGGHIGSGAASVVAELVKGRWGSAGELLNGVESLAISGLLEAGSAEGNLAEIEDQLFRFKQVVDGDNELSGTLGSSGPGAEGRAYLVGKLLDGKANPVTVKLAAAAAYGIGGRSFLAALEHLVEAAAAKREERVAYVTVARPLSEEDERKLAAKLTLLYGMPVGVKLTVDPSIVGGIRVQVGSDLYDGTVERRLTEARLTLAGR</sequence>